<accession>V6HIJ1</accession>
<dbReference type="EMBL" id="AHMM02000017">
    <property type="protein sequence ID" value="EQA36505.1"/>
    <property type="molecule type" value="Genomic_DNA"/>
</dbReference>
<proteinExistence type="predicted"/>
<organism evidence="1 2">
    <name type="scientific">Leptospira inadai serovar Lyme str. 10</name>
    <dbReference type="NCBI Taxonomy" id="1049790"/>
    <lineage>
        <taxon>Bacteria</taxon>
        <taxon>Pseudomonadati</taxon>
        <taxon>Spirochaetota</taxon>
        <taxon>Spirochaetia</taxon>
        <taxon>Leptospirales</taxon>
        <taxon>Leptospiraceae</taxon>
        <taxon>Leptospira</taxon>
    </lineage>
</organism>
<sequence length="111" mass="12712">MRSSIRVQMKKLLILLFALYIPAFLMNAKFNRNLNVLINEKNQTVASIPEKSFESNLSAFPKVGFGSEIFLTYKPQLAFLTTEFCDDTLSYDLLTIQFQFLDLPPPRSLQG</sequence>
<evidence type="ECO:0000313" key="2">
    <source>
        <dbReference type="Proteomes" id="UP000018719"/>
    </source>
</evidence>
<evidence type="ECO:0000313" key="1">
    <source>
        <dbReference type="EMBL" id="EQA36505.1"/>
    </source>
</evidence>
<reference evidence="1 2" key="1">
    <citation type="submission" date="2013-05" db="EMBL/GenBank/DDBJ databases">
        <authorList>
            <person name="Harkins D.M."/>
            <person name="Durkin A.S."/>
            <person name="Brinkac L.M."/>
            <person name="Haft D.H."/>
            <person name="Selengut J.D."/>
            <person name="Sanka R."/>
            <person name="DePew J."/>
            <person name="Purushe J."/>
            <person name="Hartskeerl R.A."/>
            <person name="Ahmed A."/>
            <person name="van der Linden H."/>
            <person name="Goris M.G.A."/>
            <person name="Vinetz J.M."/>
            <person name="Sutton G.G."/>
            <person name="Nierman W.C."/>
            <person name="Fouts D.E."/>
        </authorList>
    </citation>
    <scope>NUCLEOTIDE SEQUENCE [LARGE SCALE GENOMIC DNA]</scope>
    <source>
        <strain evidence="1 2">10</strain>
    </source>
</reference>
<dbReference type="Proteomes" id="UP000018719">
    <property type="component" value="Unassembled WGS sequence"/>
</dbReference>
<comment type="caution">
    <text evidence="1">The sequence shown here is derived from an EMBL/GenBank/DDBJ whole genome shotgun (WGS) entry which is preliminary data.</text>
</comment>
<protein>
    <submittedName>
        <fullName evidence="1">Uncharacterized protein</fullName>
    </submittedName>
</protein>
<gene>
    <name evidence="1" type="ORF">LEP1GSC047_3194</name>
</gene>
<name>V6HIJ1_9LEPT</name>
<dbReference type="AlphaFoldDB" id="V6HIJ1"/>